<evidence type="ECO:0000313" key="2">
    <source>
        <dbReference type="Proteomes" id="UP000299102"/>
    </source>
</evidence>
<accession>A0A4C1Z1N5</accession>
<evidence type="ECO:0000313" key="1">
    <source>
        <dbReference type="EMBL" id="GBP82641.1"/>
    </source>
</evidence>
<dbReference type="AlphaFoldDB" id="A0A4C1Z1N5"/>
<gene>
    <name evidence="1" type="ORF">EVAR_48522_1</name>
</gene>
<dbReference type="EMBL" id="BGZK01001575">
    <property type="protein sequence ID" value="GBP82641.1"/>
    <property type="molecule type" value="Genomic_DNA"/>
</dbReference>
<name>A0A4C1Z1N5_EUMVA</name>
<keyword evidence="2" id="KW-1185">Reference proteome</keyword>
<reference evidence="1 2" key="1">
    <citation type="journal article" date="2019" name="Commun. Biol.">
        <title>The bagworm genome reveals a unique fibroin gene that provides high tensile strength.</title>
        <authorList>
            <person name="Kono N."/>
            <person name="Nakamura H."/>
            <person name="Ohtoshi R."/>
            <person name="Tomita M."/>
            <person name="Numata K."/>
            <person name="Arakawa K."/>
        </authorList>
    </citation>
    <scope>NUCLEOTIDE SEQUENCE [LARGE SCALE GENOMIC DNA]</scope>
</reference>
<comment type="caution">
    <text evidence="1">The sequence shown here is derived from an EMBL/GenBank/DDBJ whole genome shotgun (WGS) entry which is preliminary data.</text>
</comment>
<sequence>MYNFLLFAGRARLHSLYATYDARNSAAVKSVTKASQWRKLGMQGRRRESRAALYLLIVSFAGNLEGQTFVRSTELATVSRLQSPSTYADRPIRT</sequence>
<protein>
    <submittedName>
        <fullName evidence="1">Uncharacterized protein</fullName>
    </submittedName>
</protein>
<organism evidence="1 2">
    <name type="scientific">Eumeta variegata</name>
    <name type="common">Bagworm moth</name>
    <name type="synonym">Eumeta japonica</name>
    <dbReference type="NCBI Taxonomy" id="151549"/>
    <lineage>
        <taxon>Eukaryota</taxon>
        <taxon>Metazoa</taxon>
        <taxon>Ecdysozoa</taxon>
        <taxon>Arthropoda</taxon>
        <taxon>Hexapoda</taxon>
        <taxon>Insecta</taxon>
        <taxon>Pterygota</taxon>
        <taxon>Neoptera</taxon>
        <taxon>Endopterygota</taxon>
        <taxon>Lepidoptera</taxon>
        <taxon>Glossata</taxon>
        <taxon>Ditrysia</taxon>
        <taxon>Tineoidea</taxon>
        <taxon>Psychidae</taxon>
        <taxon>Oiketicinae</taxon>
        <taxon>Eumeta</taxon>
    </lineage>
</organism>
<proteinExistence type="predicted"/>
<dbReference type="Proteomes" id="UP000299102">
    <property type="component" value="Unassembled WGS sequence"/>
</dbReference>